<accession>A0A1M6RR41</accession>
<comment type="subcellular location">
    <subcellularLocation>
        <location evidence="1 4">Bacterial flagellum basal body</location>
    </subcellularLocation>
</comment>
<proteinExistence type="inferred from homology"/>
<comment type="similarity">
    <text evidence="2 4">Belongs to the FliE family.</text>
</comment>
<dbReference type="PANTHER" id="PTHR34653:SF1">
    <property type="entry name" value="FLAGELLAR HOOK-BASAL BODY COMPLEX PROTEIN FLIE"/>
    <property type="match status" value="1"/>
</dbReference>
<evidence type="ECO:0000256" key="3">
    <source>
        <dbReference type="ARBA" id="ARBA00023143"/>
    </source>
</evidence>
<dbReference type="AlphaFoldDB" id="A0A1M6RR41"/>
<dbReference type="GO" id="GO:0003774">
    <property type="term" value="F:cytoskeletal motor activity"/>
    <property type="evidence" value="ECO:0007669"/>
    <property type="project" value="InterPro"/>
</dbReference>
<dbReference type="PRINTS" id="PR01006">
    <property type="entry name" value="FLGHOOKFLIE"/>
</dbReference>
<gene>
    <name evidence="4" type="primary">fliE</name>
    <name evidence="6" type="ORF">SAMN05443507_11279</name>
</gene>
<evidence type="ECO:0000313" key="6">
    <source>
        <dbReference type="EMBL" id="SHK34981.1"/>
    </source>
</evidence>
<dbReference type="NCBIfam" id="TIGR00205">
    <property type="entry name" value="fliE"/>
    <property type="match status" value="1"/>
</dbReference>
<dbReference type="RefSeq" id="WP_072874127.1">
    <property type="nucleotide sequence ID" value="NZ_FRAF01000012.1"/>
</dbReference>
<keyword evidence="3 4" id="KW-0975">Bacterial flagellum</keyword>
<keyword evidence="6" id="KW-0966">Cell projection</keyword>
<dbReference type="HAMAP" id="MF_00724">
    <property type="entry name" value="FliE"/>
    <property type="match status" value="1"/>
</dbReference>
<reference evidence="7" key="1">
    <citation type="submission" date="2016-11" db="EMBL/GenBank/DDBJ databases">
        <authorList>
            <person name="Varghese N."/>
            <person name="Submissions S."/>
        </authorList>
    </citation>
    <scope>NUCLEOTIDE SEQUENCE [LARGE SCALE GENOMIC DNA]</scope>
    <source>
        <strain evidence="7">USBA-503</strain>
    </source>
</reference>
<protein>
    <recommendedName>
        <fullName evidence="4 5">Flagellar hook-basal body complex protein FliE</fullName>
    </recommendedName>
</protein>
<keyword evidence="6" id="KW-0969">Cilium</keyword>
<evidence type="ECO:0000256" key="2">
    <source>
        <dbReference type="ARBA" id="ARBA00009272"/>
    </source>
</evidence>
<dbReference type="GO" id="GO:0005198">
    <property type="term" value="F:structural molecule activity"/>
    <property type="evidence" value="ECO:0007669"/>
    <property type="project" value="UniProtKB-UniRule"/>
</dbReference>
<dbReference type="EMBL" id="FRAF01000012">
    <property type="protein sequence ID" value="SHK34981.1"/>
    <property type="molecule type" value="Genomic_DNA"/>
</dbReference>
<evidence type="ECO:0000256" key="5">
    <source>
        <dbReference type="NCBIfam" id="TIGR00205"/>
    </source>
</evidence>
<evidence type="ECO:0000256" key="1">
    <source>
        <dbReference type="ARBA" id="ARBA00004117"/>
    </source>
</evidence>
<dbReference type="PANTHER" id="PTHR34653">
    <property type="match status" value="1"/>
</dbReference>
<keyword evidence="7" id="KW-1185">Reference proteome</keyword>
<dbReference type="OrthoDB" id="2376788at2"/>
<dbReference type="GO" id="GO:0071973">
    <property type="term" value="P:bacterial-type flagellum-dependent cell motility"/>
    <property type="evidence" value="ECO:0007669"/>
    <property type="project" value="InterPro"/>
</dbReference>
<sequence>MTVNPVFGLSQIIPSLQTSSKSSAHHTSGENFLQYLQNALGQVNQLSQNADQAAIDYAEGGNISIDQVMVAEQKASIALDALVQVNNRVVNAYNTVMNMQV</sequence>
<dbReference type="GO" id="GO:0009425">
    <property type="term" value="C:bacterial-type flagellum basal body"/>
    <property type="evidence" value="ECO:0007669"/>
    <property type="project" value="UniProtKB-SubCell"/>
</dbReference>
<dbReference type="Pfam" id="PF02049">
    <property type="entry name" value="FliE"/>
    <property type="match status" value="1"/>
</dbReference>
<dbReference type="InterPro" id="IPR001624">
    <property type="entry name" value="FliE"/>
</dbReference>
<evidence type="ECO:0000256" key="4">
    <source>
        <dbReference type="HAMAP-Rule" id="MF_00724"/>
    </source>
</evidence>
<evidence type="ECO:0000313" key="7">
    <source>
        <dbReference type="Proteomes" id="UP000184016"/>
    </source>
</evidence>
<keyword evidence="6" id="KW-0282">Flagellum</keyword>
<dbReference type="Proteomes" id="UP000184016">
    <property type="component" value="Unassembled WGS sequence"/>
</dbReference>
<organism evidence="6 7">
    <name type="scientific">Alicyclobacillus tolerans</name>
    <dbReference type="NCBI Taxonomy" id="90970"/>
    <lineage>
        <taxon>Bacteria</taxon>
        <taxon>Bacillati</taxon>
        <taxon>Bacillota</taxon>
        <taxon>Bacilli</taxon>
        <taxon>Bacillales</taxon>
        <taxon>Alicyclobacillaceae</taxon>
        <taxon>Alicyclobacillus</taxon>
    </lineage>
</organism>
<dbReference type="STRING" id="1830138.SAMN05443507_11279"/>
<name>A0A1M6RR41_9BACL</name>